<evidence type="ECO:0000313" key="2">
    <source>
        <dbReference type="EMBL" id="CAF5225350.1"/>
    </source>
</evidence>
<gene>
    <name evidence="1" type="ORF">BYL167_LOCUS74783</name>
    <name evidence="2" type="ORF">SMN809_LOCUS84257</name>
</gene>
<reference evidence="2" key="1">
    <citation type="submission" date="2021-02" db="EMBL/GenBank/DDBJ databases">
        <authorList>
            <person name="Nowell W R."/>
        </authorList>
    </citation>
    <scope>NUCLEOTIDE SEQUENCE</scope>
</reference>
<evidence type="ECO:0000313" key="3">
    <source>
        <dbReference type="Proteomes" id="UP000676336"/>
    </source>
</evidence>
<dbReference type="EMBL" id="CAJOBH010266865">
    <property type="protein sequence ID" value="CAF5161702.1"/>
    <property type="molecule type" value="Genomic_DNA"/>
</dbReference>
<feature type="non-terminal residue" evidence="2">
    <location>
        <position position="1"/>
    </location>
</feature>
<dbReference type="EMBL" id="CAJOBI010359085">
    <property type="protein sequence ID" value="CAF5225350.1"/>
    <property type="molecule type" value="Genomic_DNA"/>
</dbReference>
<dbReference type="AlphaFoldDB" id="A0A8S3K6A5"/>
<dbReference type="Proteomes" id="UP000676336">
    <property type="component" value="Unassembled WGS sequence"/>
</dbReference>
<evidence type="ECO:0000313" key="1">
    <source>
        <dbReference type="EMBL" id="CAF5161702.1"/>
    </source>
</evidence>
<sequence length="113" mass="12588">DLSTNVIKSTHPPIIDCDRPSPLRHDFLVVSPSNIIQTKESIMDRARRTIIDDGSTDVVQHVGIISPPQIYSILIPPTSQKNTTLTSKVNNLYEVPTLTTVDPPDFVDTKKIR</sequence>
<accession>A0A8S3K6A5</accession>
<dbReference type="Proteomes" id="UP000681967">
    <property type="component" value="Unassembled WGS sequence"/>
</dbReference>
<proteinExistence type="predicted"/>
<name>A0A8S3K6A5_9BILA</name>
<comment type="caution">
    <text evidence="2">The sequence shown here is derived from an EMBL/GenBank/DDBJ whole genome shotgun (WGS) entry which is preliminary data.</text>
</comment>
<organism evidence="2 3">
    <name type="scientific">Rotaria magnacalcarata</name>
    <dbReference type="NCBI Taxonomy" id="392030"/>
    <lineage>
        <taxon>Eukaryota</taxon>
        <taxon>Metazoa</taxon>
        <taxon>Spiralia</taxon>
        <taxon>Gnathifera</taxon>
        <taxon>Rotifera</taxon>
        <taxon>Eurotatoria</taxon>
        <taxon>Bdelloidea</taxon>
        <taxon>Philodinida</taxon>
        <taxon>Philodinidae</taxon>
        <taxon>Rotaria</taxon>
    </lineage>
</organism>
<protein>
    <submittedName>
        <fullName evidence="2">Uncharacterized protein</fullName>
    </submittedName>
</protein>